<dbReference type="PROSITE" id="PS00893">
    <property type="entry name" value="NUDIX_BOX"/>
    <property type="match status" value="1"/>
</dbReference>
<dbReference type="InterPro" id="IPR020084">
    <property type="entry name" value="NUDIX_hydrolase_CS"/>
</dbReference>
<dbReference type="EMBL" id="JAXAFO010000011">
    <property type="protein sequence ID" value="MDX6849324.1"/>
    <property type="molecule type" value="Genomic_DNA"/>
</dbReference>
<keyword evidence="9" id="KW-1185">Reference proteome</keyword>
<keyword evidence="6" id="KW-0520">NAD</keyword>
<dbReference type="PANTHER" id="PTHR11383">
    <property type="entry name" value="NUCLEOSIDE DIPHOSPHATE-LINKED MOIETY X MOTIF 13"/>
    <property type="match status" value="1"/>
</dbReference>
<name>A0ABU4S270_9GAMM</name>
<dbReference type="PROSITE" id="PS51462">
    <property type="entry name" value="NUDIX"/>
    <property type="match status" value="1"/>
</dbReference>
<keyword evidence="3" id="KW-0479">Metal-binding</keyword>
<dbReference type="InterPro" id="IPR049734">
    <property type="entry name" value="NudC-like_C"/>
</dbReference>
<evidence type="ECO:0000256" key="1">
    <source>
        <dbReference type="ARBA" id="ARBA00001946"/>
    </source>
</evidence>
<organism evidence="8 9">
    <name type="scientific">Gilvimarinus gilvus</name>
    <dbReference type="NCBI Taxonomy" id="3058038"/>
    <lineage>
        <taxon>Bacteria</taxon>
        <taxon>Pseudomonadati</taxon>
        <taxon>Pseudomonadota</taxon>
        <taxon>Gammaproteobacteria</taxon>
        <taxon>Cellvibrionales</taxon>
        <taxon>Cellvibrionaceae</taxon>
        <taxon>Gilvimarinus</taxon>
    </lineage>
</organism>
<comment type="cofactor">
    <cofactor evidence="1">
        <name>Mg(2+)</name>
        <dbReference type="ChEBI" id="CHEBI:18420"/>
    </cofactor>
</comment>
<reference evidence="8 9" key="1">
    <citation type="submission" date="2023-11" db="EMBL/GenBank/DDBJ databases">
        <title>Gilvimarinus fulvus sp. nov., isolated from the surface of Kelp.</title>
        <authorList>
            <person name="Sun Y.Y."/>
            <person name="Gong Y."/>
            <person name="Du Z.J."/>
        </authorList>
    </citation>
    <scope>NUCLEOTIDE SEQUENCE [LARGE SCALE GENOMIC DNA]</scope>
    <source>
        <strain evidence="8 9">SDUM040013</strain>
    </source>
</reference>
<dbReference type="PANTHER" id="PTHR11383:SF3">
    <property type="entry name" value="NAD(P)H PYROPHOSPHATASE NUDT13, MITOCHONDRIAL"/>
    <property type="match status" value="1"/>
</dbReference>
<dbReference type="InterPro" id="IPR015797">
    <property type="entry name" value="NUDIX_hydrolase-like_dom_sf"/>
</dbReference>
<gene>
    <name evidence="8" type="primary">nudC</name>
    <name evidence="8" type="ORF">SCD92_08125</name>
</gene>
<dbReference type="EC" id="3.6.1.22" evidence="2"/>
<sequence>MASLSYTWHVCGERVAVEHSSSKAATTQDLHAHCASAICLPLPGNNNDRLCIHRDVDLPDGYEWLNLRQCMSSFSESEFTRAGVALQVAHWWESHQFCSRCATALSGPTDDQVLALEFQRFCGVCNVPYYPRINPCIIVLVTRGELCLLAKHTRSKTATYTTLAGFVEPGESIESAVHREVAEEVGIEVTNLAYQCSQSWPFPGQLMLGFYADYSSGELALQQDEIQDAGWYRAEHLPKVPPKGTIARKLIDGFIDKQVSKQTAIEDKERRHRAL</sequence>
<evidence type="ECO:0000313" key="8">
    <source>
        <dbReference type="EMBL" id="MDX6849324.1"/>
    </source>
</evidence>
<evidence type="ECO:0000256" key="5">
    <source>
        <dbReference type="ARBA" id="ARBA00022842"/>
    </source>
</evidence>
<accession>A0ABU4S270</accession>
<dbReference type="SUPFAM" id="SSF55811">
    <property type="entry name" value="Nudix"/>
    <property type="match status" value="1"/>
</dbReference>
<comment type="caution">
    <text evidence="8">The sequence shown here is derived from an EMBL/GenBank/DDBJ whole genome shotgun (WGS) entry which is preliminary data.</text>
</comment>
<evidence type="ECO:0000259" key="7">
    <source>
        <dbReference type="PROSITE" id="PS51462"/>
    </source>
</evidence>
<proteinExistence type="predicted"/>
<protein>
    <recommendedName>
        <fullName evidence="2">NAD(+) diphosphatase</fullName>
        <ecNumber evidence="2">3.6.1.22</ecNumber>
    </recommendedName>
</protein>
<dbReference type="GO" id="GO:0016787">
    <property type="term" value="F:hydrolase activity"/>
    <property type="evidence" value="ECO:0007669"/>
    <property type="project" value="UniProtKB-KW"/>
</dbReference>
<evidence type="ECO:0000313" key="9">
    <source>
        <dbReference type="Proteomes" id="UP001273505"/>
    </source>
</evidence>
<dbReference type="Gene3D" id="3.90.79.20">
    <property type="match status" value="1"/>
</dbReference>
<dbReference type="InterPro" id="IPR000086">
    <property type="entry name" value="NUDIX_hydrolase_dom"/>
</dbReference>
<evidence type="ECO:0000256" key="2">
    <source>
        <dbReference type="ARBA" id="ARBA00012381"/>
    </source>
</evidence>
<keyword evidence="4 8" id="KW-0378">Hydrolase</keyword>
<feature type="domain" description="Nudix hydrolase" evidence="7">
    <location>
        <begin position="131"/>
        <end position="255"/>
    </location>
</feature>
<keyword evidence="5" id="KW-0460">Magnesium</keyword>
<evidence type="ECO:0000256" key="4">
    <source>
        <dbReference type="ARBA" id="ARBA00022801"/>
    </source>
</evidence>
<dbReference type="RefSeq" id="WP_302721910.1">
    <property type="nucleotide sequence ID" value="NZ_JAULRU010000418.1"/>
</dbReference>
<dbReference type="Pfam" id="PF00293">
    <property type="entry name" value="NUDIX"/>
    <property type="match status" value="1"/>
</dbReference>
<dbReference type="Proteomes" id="UP001273505">
    <property type="component" value="Unassembled WGS sequence"/>
</dbReference>
<evidence type="ECO:0000256" key="3">
    <source>
        <dbReference type="ARBA" id="ARBA00022723"/>
    </source>
</evidence>
<dbReference type="NCBIfam" id="NF001299">
    <property type="entry name" value="PRK00241.1"/>
    <property type="match status" value="1"/>
</dbReference>
<dbReference type="CDD" id="cd03429">
    <property type="entry name" value="NUDIX_NADH_pyrophosphatase_Nudt13"/>
    <property type="match status" value="1"/>
</dbReference>
<dbReference type="Gene3D" id="3.90.79.10">
    <property type="entry name" value="Nucleoside Triphosphate Pyrophosphohydrolase"/>
    <property type="match status" value="1"/>
</dbReference>
<evidence type="ECO:0000256" key="6">
    <source>
        <dbReference type="ARBA" id="ARBA00023027"/>
    </source>
</evidence>